<sequence length="422" mass="46630">MGRKLSFIHAADLHLGAPFRGLRALSDAWADRLLKAIPEAFDRVVDAAIARAVDFVVIAGDIFDTSRGSYADYVHFADACRRLQDAGISVYFCTGNHDPYTSWQNRMVDLPDSAHMFTADEPAFFLHERDGEPLCLLGGRGYYNQTWSHTENISEGISREAAEHALGTTAPFAVGVLHTGLHLDRLKAPCDPKLLYARGMDYWACGHVHQPWQDDAENPRIAFSGVIQGRDIKETGPRGVWHVVLEEGMPNKATFIPTASVVWERLFVDVSDAESLTAVEETIVRAQFRANGDAHCEEMVTRVALTGTTPLHSLLQRPGVLDDVREGLNRRYPVFFCDALVDATAAPVDEKALRREGLFPATFLQAAEAQRRNPALGRALLQDEFLKLGMTLPARTERAVEELSNEAEHLVLDLLLGTGDAS</sequence>
<dbReference type="InterPro" id="IPR029052">
    <property type="entry name" value="Metallo-depent_PP-like"/>
</dbReference>
<dbReference type="Gene3D" id="3.60.21.10">
    <property type="match status" value="1"/>
</dbReference>
<dbReference type="CDD" id="cd00840">
    <property type="entry name" value="MPP_Mre11_N"/>
    <property type="match status" value="1"/>
</dbReference>
<dbReference type="InterPro" id="IPR041796">
    <property type="entry name" value="Mre11_N"/>
</dbReference>
<accession>A0A9D1A241</accession>
<dbReference type="InterPro" id="IPR004843">
    <property type="entry name" value="Calcineurin-like_PHP"/>
</dbReference>
<evidence type="ECO:0000313" key="4">
    <source>
        <dbReference type="Proteomes" id="UP000824261"/>
    </source>
</evidence>
<dbReference type="Pfam" id="PF00149">
    <property type="entry name" value="Metallophos"/>
    <property type="match status" value="1"/>
</dbReference>
<dbReference type="PANTHER" id="PTHR30337:SF7">
    <property type="entry name" value="PHOSPHOESTERASE"/>
    <property type="match status" value="1"/>
</dbReference>
<dbReference type="AlphaFoldDB" id="A0A9D1A241"/>
<comment type="caution">
    <text evidence="3">The sequence shown here is derived from an EMBL/GenBank/DDBJ whole genome shotgun (WGS) entry which is preliminary data.</text>
</comment>
<reference evidence="3" key="2">
    <citation type="journal article" date="2021" name="PeerJ">
        <title>Extensive microbial diversity within the chicken gut microbiome revealed by metagenomics and culture.</title>
        <authorList>
            <person name="Gilroy R."/>
            <person name="Ravi A."/>
            <person name="Getino M."/>
            <person name="Pursley I."/>
            <person name="Horton D.L."/>
            <person name="Alikhan N.F."/>
            <person name="Baker D."/>
            <person name="Gharbi K."/>
            <person name="Hall N."/>
            <person name="Watson M."/>
            <person name="Adriaenssens E.M."/>
            <person name="Foster-Nyarko E."/>
            <person name="Jarju S."/>
            <person name="Secka A."/>
            <person name="Antonio M."/>
            <person name="Oren A."/>
            <person name="Chaudhuri R.R."/>
            <person name="La Ragione R."/>
            <person name="Hildebrand F."/>
            <person name="Pallen M.J."/>
        </authorList>
    </citation>
    <scope>NUCLEOTIDE SEQUENCE</scope>
    <source>
        <strain evidence="3">ChiGjej1B1-2707</strain>
    </source>
</reference>
<gene>
    <name evidence="3" type="ORF">IAA69_09100</name>
</gene>
<evidence type="ECO:0000259" key="2">
    <source>
        <dbReference type="Pfam" id="PF00149"/>
    </source>
</evidence>
<keyword evidence="3" id="KW-0269">Exonuclease</keyword>
<dbReference type="PANTHER" id="PTHR30337">
    <property type="entry name" value="COMPONENT OF ATP-DEPENDENT DSDNA EXONUCLEASE"/>
    <property type="match status" value="1"/>
</dbReference>
<reference evidence="3" key="1">
    <citation type="submission" date="2020-10" db="EMBL/GenBank/DDBJ databases">
        <authorList>
            <person name="Gilroy R."/>
        </authorList>
    </citation>
    <scope>NUCLEOTIDE SEQUENCE</scope>
    <source>
        <strain evidence="3">ChiGjej1B1-2707</strain>
    </source>
</reference>
<keyword evidence="3" id="KW-0540">Nuclease</keyword>
<dbReference type="EMBL" id="DVGB01000110">
    <property type="protein sequence ID" value="HIR02399.1"/>
    <property type="molecule type" value="Genomic_DNA"/>
</dbReference>
<evidence type="ECO:0000313" key="3">
    <source>
        <dbReference type="EMBL" id="HIR02399.1"/>
    </source>
</evidence>
<name>A0A9D1A241_9ACTN</name>
<feature type="domain" description="Calcineurin-like phosphoesterase" evidence="2">
    <location>
        <begin position="6"/>
        <end position="211"/>
    </location>
</feature>
<keyword evidence="1" id="KW-0378">Hydrolase</keyword>
<dbReference type="InterPro" id="IPR050535">
    <property type="entry name" value="DNA_Repair-Maintenance_Comp"/>
</dbReference>
<dbReference type="GO" id="GO:0004527">
    <property type="term" value="F:exonuclease activity"/>
    <property type="evidence" value="ECO:0007669"/>
    <property type="project" value="UniProtKB-KW"/>
</dbReference>
<organism evidence="3 4">
    <name type="scientific">Candidatus Aveggerthella stercoripullorum</name>
    <dbReference type="NCBI Taxonomy" id="2840688"/>
    <lineage>
        <taxon>Bacteria</taxon>
        <taxon>Bacillati</taxon>
        <taxon>Actinomycetota</taxon>
        <taxon>Coriobacteriia</taxon>
        <taxon>Eggerthellales</taxon>
        <taxon>Eggerthellaceae</taxon>
        <taxon>Eggerthellaceae incertae sedis</taxon>
        <taxon>Candidatus Aveggerthella</taxon>
    </lineage>
</organism>
<evidence type="ECO:0000256" key="1">
    <source>
        <dbReference type="ARBA" id="ARBA00022801"/>
    </source>
</evidence>
<dbReference type="Proteomes" id="UP000824261">
    <property type="component" value="Unassembled WGS sequence"/>
</dbReference>
<proteinExistence type="predicted"/>
<dbReference type="SUPFAM" id="SSF56300">
    <property type="entry name" value="Metallo-dependent phosphatases"/>
    <property type="match status" value="1"/>
</dbReference>
<protein>
    <submittedName>
        <fullName evidence="3">DNA repair exonuclease</fullName>
    </submittedName>
</protein>